<sequence>MITFVKERSETGFIAGKWTCRLKEHSVYRVGEPEATKVNHRLLKL</sequence>
<accession>A0A0E9VQP6</accession>
<dbReference type="AlphaFoldDB" id="A0A0E9VQP6"/>
<protein>
    <submittedName>
        <fullName evidence="1">Uncharacterized protein</fullName>
    </submittedName>
</protein>
<name>A0A0E9VQP6_ANGAN</name>
<reference evidence="1" key="2">
    <citation type="journal article" date="2015" name="Fish Shellfish Immunol.">
        <title>Early steps in the European eel (Anguilla anguilla)-Vibrio vulnificus interaction in the gills: Role of the RtxA13 toxin.</title>
        <authorList>
            <person name="Callol A."/>
            <person name="Pajuelo D."/>
            <person name="Ebbesson L."/>
            <person name="Teles M."/>
            <person name="MacKenzie S."/>
            <person name="Amaro C."/>
        </authorList>
    </citation>
    <scope>NUCLEOTIDE SEQUENCE</scope>
</reference>
<dbReference type="EMBL" id="GBXM01028225">
    <property type="protein sequence ID" value="JAH80352.1"/>
    <property type="molecule type" value="Transcribed_RNA"/>
</dbReference>
<reference evidence="1" key="1">
    <citation type="submission" date="2014-11" db="EMBL/GenBank/DDBJ databases">
        <authorList>
            <person name="Amaro Gonzalez C."/>
        </authorList>
    </citation>
    <scope>NUCLEOTIDE SEQUENCE</scope>
</reference>
<proteinExistence type="predicted"/>
<organism evidence="1">
    <name type="scientific">Anguilla anguilla</name>
    <name type="common">European freshwater eel</name>
    <name type="synonym">Muraena anguilla</name>
    <dbReference type="NCBI Taxonomy" id="7936"/>
    <lineage>
        <taxon>Eukaryota</taxon>
        <taxon>Metazoa</taxon>
        <taxon>Chordata</taxon>
        <taxon>Craniata</taxon>
        <taxon>Vertebrata</taxon>
        <taxon>Euteleostomi</taxon>
        <taxon>Actinopterygii</taxon>
        <taxon>Neopterygii</taxon>
        <taxon>Teleostei</taxon>
        <taxon>Anguilliformes</taxon>
        <taxon>Anguillidae</taxon>
        <taxon>Anguilla</taxon>
    </lineage>
</organism>
<evidence type="ECO:0000313" key="1">
    <source>
        <dbReference type="EMBL" id="JAH80352.1"/>
    </source>
</evidence>